<dbReference type="Proteomes" id="UP000658514">
    <property type="component" value="Unassembled WGS sequence"/>
</dbReference>
<gene>
    <name evidence="1" type="ORF">H6G24_13280</name>
</gene>
<keyword evidence="2" id="KW-1185">Reference proteome</keyword>
<name>A0ABR8A8Y8_9CYAN</name>
<comment type="caution">
    <text evidence="1">The sequence shown here is derived from an EMBL/GenBank/DDBJ whole genome shotgun (WGS) entry which is preliminary data.</text>
</comment>
<evidence type="ECO:0000313" key="2">
    <source>
        <dbReference type="Proteomes" id="UP000658514"/>
    </source>
</evidence>
<dbReference type="RefSeq" id="WP_190540658.1">
    <property type="nucleotide sequence ID" value="NZ_CAWPNO010000049.1"/>
</dbReference>
<organism evidence="1 2">
    <name type="scientific">Calothrix parietina FACHB-288</name>
    <dbReference type="NCBI Taxonomy" id="2692896"/>
    <lineage>
        <taxon>Bacteria</taxon>
        <taxon>Bacillati</taxon>
        <taxon>Cyanobacteriota</taxon>
        <taxon>Cyanophyceae</taxon>
        <taxon>Nostocales</taxon>
        <taxon>Calotrichaceae</taxon>
        <taxon>Calothrix</taxon>
    </lineage>
</organism>
<evidence type="ECO:0000313" key="1">
    <source>
        <dbReference type="EMBL" id="MBD2196460.1"/>
    </source>
</evidence>
<proteinExistence type="predicted"/>
<sequence length="47" mass="5697">MYYQLAIALYLLRHSYSTKALYFSDRLCQLRKSCTYQVDHRIISIFC</sequence>
<protein>
    <submittedName>
        <fullName evidence="1">Uncharacterized protein</fullName>
    </submittedName>
</protein>
<dbReference type="EMBL" id="JACJQH010000018">
    <property type="protein sequence ID" value="MBD2196460.1"/>
    <property type="molecule type" value="Genomic_DNA"/>
</dbReference>
<reference evidence="1 2" key="1">
    <citation type="journal article" date="2020" name="ISME J.">
        <title>Comparative genomics reveals insights into cyanobacterial evolution and habitat adaptation.</title>
        <authorList>
            <person name="Chen M.Y."/>
            <person name="Teng W.K."/>
            <person name="Zhao L."/>
            <person name="Hu C.X."/>
            <person name="Zhou Y.K."/>
            <person name="Han B.P."/>
            <person name="Song L.R."/>
            <person name="Shu W.S."/>
        </authorList>
    </citation>
    <scope>NUCLEOTIDE SEQUENCE [LARGE SCALE GENOMIC DNA]</scope>
    <source>
        <strain evidence="1 2">FACHB-288</strain>
    </source>
</reference>
<accession>A0ABR8A8Y8</accession>